<evidence type="ECO:0000313" key="4">
    <source>
        <dbReference type="Proteomes" id="UP001226762"/>
    </source>
</evidence>
<comment type="caution">
    <text evidence="3">The sequence shown here is derived from an EMBL/GenBank/DDBJ whole genome shotgun (WGS) entry which is preliminary data.</text>
</comment>
<sequence length="232" mass="25645">MSTLCAAVLGPFGTYTQFDFPTRLFYWGIIIAVTLALGGTLRLIVFKKFADWPVLRREMIAVAIMAPVLSAVIWRLSPVLLGTGHAAAVQPYELGAYVFLIAVFGIGVKYLWFDSGVGSGEADADDGETLPRLLQRLPEEFGGEIYRLTGRDHLVEVVTSEGSTNIRMRFSDAIAEMEPIQGYCAHRSHWVTQAAITGIDREPGKIFLRLVNGDRVPVSRKYRPELEKAGLL</sequence>
<proteinExistence type="predicted"/>
<dbReference type="Proteomes" id="UP001226762">
    <property type="component" value="Unassembled WGS sequence"/>
</dbReference>
<dbReference type="GO" id="GO:0003677">
    <property type="term" value="F:DNA binding"/>
    <property type="evidence" value="ECO:0007669"/>
    <property type="project" value="InterPro"/>
</dbReference>
<protein>
    <submittedName>
        <fullName evidence="3">LytTR family transcriptional regulator</fullName>
    </submittedName>
</protein>
<organism evidence="3 4">
    <name type="scientific">Marimonas arenosa</name>
    <dbReference type="NCBI Taxonomy" id="1795305"/>
    <lineage>
        <taxon>Bacteria</taxon>
        <taxon>Pseudomonadati</taxon>
        <taxon>Pseudomonadota</taxon>
        <taxon>Alphaproteobacteria</taxon>
        <taxon>Rhodobacterales</taxon>
        <taxon>Paracoccaceae</taxon>
        <taxon>Marimonas</taxon>
    </lineage>
</organism>
<feature type="transmembrane region" description="Helical" evidence="1">
    <location>
        <begin position="24"/>
        <end position="45"/>
    </location>
</feature>
<dbReference type="Gene3D" id="2.40.50.1020">
    <property type="entry name" value="LytTr DNA-binding domain"/>
    <property type="match status" value="1"/>
</dbReference>
<evidence type="ECO:0000256" key="1">
    <source>
        <dbReference type="SAM" id="Phobius"/>
    </source>
</evidence>
<dbReference type="EMBL" id="JANHAX010000007">
    <property type="protein sequence ID" value="MDQ2092025.1"/>
    <property type="molecule type" value="Genomic_DNA"/>
</dbReference>
<keyword evidence="1" id="KW-0812">Transmembrane</keyword>
<keyword evidence="1" id="KW-0472">Membrane</keyword>
<dbReference type="SMART" id="SM00850">
    <property type="entry name" value="LytTR"/>
    <property type="match status" value="1"/>
</dbReference>
<feature type="transmembrane region" description="Helical" evidence="1">
    <location>
        <begin position="94"/>
        <end position="112"/>
    </location>
</feature>
<dbReference type="Pfam" id="PF04397">
    <property type="entry name" value="LytTR"/>
    <property type="match status" value="1"/>
</dbReference>
<dbReference type="RefSeq" id="WP_306737333.1">
    <property type="nucleotide sequence ID" value="NZ_JANHAX010000007.1"/>
</dbReference>
<feature type="domain" description="HTH LytTR-type" evidence="2">
    <location>
        <begin position="144"/>
        <end position="232"/>
    </location>
</feature>
<dbReference type="AlphaFoldDB" id="A0AAE3WGK8"/>
<name>A0AAE3WGK8_9RHOB</name>
<gene>
    <name evidence="3" type="ORF">NO357_19155</name>
</gene>
<keyword evidence="1" id="KW-1133">Transmembrane helix</keyword>
<dbReference type="InterPro" id="IPR007492">
    <property type="entry name" value="LytTR_DNA-bd_dom"/>
</dbReference>
<feature type="transmembrane region" description="Helical" evidence="1">
    <location>
        <begin position="57"/>
        <end position="74"/>
    </location>
</feature>
<evidence type="ECO:0000313" key="3">
    <source>
        <dbReference type="EMBL" id="MDQ2092025.1"/>
    </source>
</evidence>
<keyword evidence="4" id="KW-1185">Reference proteome</keyword>
<accession>A0AAE3WGK8</accession>
<reference evidence="3" key="2">
    <citation type="submission" date="2023-02" db="EMBL/GenBank/DDBJ databases">
        <title>'Rhodoalgimonas zhirmunskyi' gen. nov., isolated from a red alga.</title>
        <authorList>
            <person name="Nedashkovskaya O.I."/>
            <person name="Otstavnykh N.Y."/>
            <person name="Bystritskaya E.P."/>
            <person name="Balabanova L.A."/>
            <person name="Isaeva M.P."/>
        </authorList>
    </citation>
    <scope>NUCLEOTIDE SEQUENCE</scope>
    <source>
        <strain evidence="3">KCTC 52189</strain>
    </source>
</reference>
<dbReference type="PROSITE" id="PS50930">
    <property type="entry name" value="HTH_LYTTR"/>
    <property type="match status" value="1"/>
</dbReference>
<reference evidence="3" key="1">
    <citation type="submission" date="2022-07" db="EMBL/GenBank/DDBJ databases">
        <authorList>
            <person name="Otstavnykh N."/>
            <person name="Isaeva M."/>
            <person name="Bystritskaya E."/>
        </authorList>
    </citation>
    <scope>NUCLEOTIDE SEQUENCE</scope>
    <source>
        <strain evidence="3">KCTC 52189</strain>
    </source>
</reference>
<evidence type="ECO:0000259" key="2">
    <source>
        <dbReference type="PROSITE" id="PS50930"/>
    </source>
</evidence>